<dbReference type="EMBL" id="SEKV01001417">
    <property type="protein sequence ID" value="TFY50657.1"/>
    <property type="molecule type" value="Genomic_DNA"/>
</dbReference>
<dbReference type="PANTHER" id="PTHR10252">
    <property type="entry name" value="HISTONE-LIKE TRANSCRIPTION FACTOR CCAAT-RELATED"/>
    <property type="match status" value="1"/>
</dbReference>
<comment type="subcellular location">
    <subcellularLocation>
        <location evidence="1">Nucleus</location>
    </subcellularLocation>
</comment>
<dbReference type="AlphaFoldDB" id="A0A4Y9XMT2"/>
<comment type="caution">
    <text evidence="5">The sequence shown here is derived from an EMBL/GenBank/DDBJ whole genome shotgun (WGS) entry which is preliminary data.</text>
</comment>
<sequence>MSDNSAHMSPPDSPDVPLAGLEEDDGTQSEPIDVPDDLQNDEEEEETQEGETRGQGETATREKESRKREKVVFDAKRQPGKTHLPIARVRKVLKADRELPMVQKDAAFLFAAAAEEFTMRLAAAVDRVVHRDNRLTAQYKDVVSLSRRDEFVFMDEIIASIPSSQAKRKVKDLVDDDKEGKRKKKKVGPMDKFLGAKKGSDEADDAQDESEAQVTMNEDGTMSMSLE</sequence>
<proteinExistence type="predicted"/>
<evidence type="ECO:0000256" key="3">
    <source>
        <dbReference type="SAM" id="MobiDB-lite"/>
    </source>
</evidence>
<dbReference type="InterPro" id="IPR050568">
    <property type="entry name" value="Transcr_DNA_Rep_Reg"/>
</dbReference>
<evidence type="ECO:0000259" key="4">
    <source>
        <dbReference type="Pfam" id="PF00808"/>
    </source>
</evidence>
<dbReference type="STRING" id="34475.A0A4Y9XMT2"/>
<dbReference type="GO" id="GO:0005634">
    <property type="term" value="C:nucleus"/>
    <property type="evidence" value="ECO:0007669"/>
    <property type="project" value="UniProtKB-SubCell"/>
</dbReference>
<feature type="compositionally biased region" description="Acidic residues" evidence="3">
    <location>
        <begin position="202"/>
        <end position="211"/>
    </location>
</feature>
<feature type="domain" description="Transcription factor CBF/NF-Y/archaeal histone" evidence="4">
    <location>
        <begin position="83"/>
        <end position="142"/>
    </location>
</feature>
<dbReference type="GO" id="GO:0006355">
    <property type="term" value="P:regulation of DNA-templated transcription"/>
    <property type="evidence" value="ECO:0007669"/>
    <property type="project" value="TreeGrafter"/>
</dbReference>
<dbReference type="SUPFAM" id="SSF47113">
    <property type="entry name" value="Histone-fold"/>
    <property type="match status" value="1"/>
</dbReference>
<feature type="compositionally biased region" description="Basic and acidic residues" evidence="3">
    <location>
        <begin position="50"/>
        <end position="77"/>
    </location>
</feature>
<feature type="region of interest" description="Disordered" evidence="3">
    <location>
        <begin position="172"/>
        <end position="227"/>
    </location>
</feature>
<gene>
    <name evidence="5" type="ORF">EVJ58_g10950</name>
</gene>
<evidence type="ECO:0000256" key="1">
    <source>
        <dbReference type="ARBA" id="ARBA00004123"/>
    </source>
</evidence>
<keyword evidence="2" id="KW-0539">Nucleus</keyword>
<dbReference type="InterPro" id="IPR009072">
    <property type="entry name" value="Histone-fold"/>
</dbReference>
<evidence type="ECO:0000256" key="2">
    <source>
        <dbReference type="ARBA" id="ARBA00023242"/>
    </source>
</evidence>
<evidence type="ECO:0000313" key="6">
    <source>
        <dbReference type="Proteomes" id="UP000298390"/>
    </source>
</evidence>
<dbReference type="Pfam" id="PF00808">
    <property type="entry name" value="CBFD_NFYB_HMF"/>
    <property type="match status" value="1"/>
</dbReference>
<dbReference type="Proteomes" id="UP000298390">
    <property type="component" value="Unassembled WGS sequence"/>
</dbReference>
<evidence type="ECO:0000313" key="5">
    <source>
        <dbReference type="EMBL" id="TFY50657.1"/>
    </source>
</evidence>
<organism evidence="5 6">
    <name type="scientific">Rhodofomes roseus</name>
    <dbReference type="NCBI Taxonomy" id="34475"/>
    <lineage>
        <taxon>Eukaryota</taxon>
        <taxon>Fungi</taxon>
        <taxon>Dikarya</taxon>
        <taxon>Basidiomycota</taxon>
        <taxon>Agaricomycotina</taxon>
        <taxon>Agaricomycetes</taxon>
        <taxon>Polyporales</taxon>
        <taxon>Rhodofomes</taxon>
    </lineage>
</organism>
<dbReference type="Gene3D" id="1.10.20.10">
    <property type="entry name" value="Histone, subunit A"/>
    <property type="match status" value="1"/>
</dbReference>
<name>A0A4Y9XMT2_9APHY</name>
<accession>A0A4Y9XMT2</accession>
<dbReference type="PANTHER" id="PTHR10252:SF54">
    <property type="entry name" value="CHROMATIN ACCESSIBILITY COMPLEX PROTEIN 1"/>
    <property type="match status" value="1"/>
</dbReference>
<dbReference type="GO" id="GO:0046982">
    <property type="term" value="F:protein heterodimerization activity"/>
    <property type="evidence" value="ECO:0007669"/>
    <property type="project" value="InterPro"/>
</dbReference>
<protein>
    <recommendedName>
        <fullName evidence="4">Transcription factor CBF/NF-Y/archaeal histone domain-containing protein</fullName>
    </recommendedName>
</protein>
<feature type="compositionally biased region" description="Acidic residues" evidence="3">
    <location>
        <begin position="21"/>
        <end position="49"/>
    </location>
</feature>
<feature type="region of interest" description="Disordered" evidence="3">
    <location>
        <begin position="1"/>
        <end position="79"/>
    </location>
</feature>
<reference evidence="5 6" key="1">
    <citation type="submission" date="2019-01" db="EMBL/GenBank/DDBJ databases">
        <title>Genome sequencing of the rare red list fungi Fomitopsis rosea.</title>
        <authorList>
            <person name="Buettner E."/>
            <person name="Kellner H."/>
        </authorList>
    </citation>
    <scope>NUCLEOTIDE SEQUENCE [LARGE SCALE GENOMIC DNA]</scope>
    <source>
        <strain evidence="5 6">DSM 105464</strain>
    </source>
</reference>
<feature type="compositionally biased region" description="Polar residues" evidence="3">
    <location>
        <begin position="214"/>
        <end position="227"/>
    </location>
</feature>
<dbReference type="InterPro" id="IPR003958">
    <property type="entry name" value="CBFA_NFYB_domain"/>
</dbReference>
<dbReference type="GO" id="GO:0000976">
    <property type="term" value="F:transcription cis-regulatory region binding"/>
    <property type="evidence" value="ECO:0007669"/>
    <property type="project" value="TreeGrafter"/>
</dbReference>